<comment type="caution">
    <text evidence="1">The sequence shown here is derived from an EMBL/GenBank/DDBJ whole genome shotgun (WGS) entry which is preliminary data.</text>
</comment>
<organism evidence="1">
    <name type="scientific">candidate division WOR-3 bacterium</name>
    <dbReference type="NCBI Taxonomy" id="2052148"/>
    <lineage>
        <taxon>Bacteria</taxon>
        <taxon>Bacteria division WOR-3</taxon>
    </lineage>
</organism>
<accession>A0A7C6EB95</accession>
<dbReference type="InterPro" id="IPR058292">
    <property type="entry name" value="DUF7986"/>
</dbReference>
<dbReference type="Pfam" id="PF25948">
    <property type="entry name" value="DUF7986"/>
    <property type="match status" value="1"/>
</dbReference>
<dbReference type="EMBL" id="DTLI01000153">
    <property type="protein sequence ID" value="HHS52475.1"/>
    <property type="molecule type" value="Genomic_DNA"/>
</dbReference>
<name>A0A7C6EB95_UNCW3</name>
<proteinExistence type="predicted"/>
<gene>
    <name evidence="1" type="ORF">ENW73_06380</name>
</gene>
<reference evidence="1" key="1">
    <citation type="journal article" date="2020" name="mSystems">
        <title>Genome- and Community-Level Interaction Insights into Carbon Utilization and Element Cycling Functions of Hydrothermarchaeota in Hydrothermal Sediment.</title>
        <authorList>
            <person name="Zhou Z."/>
            <person name="Liu Y."/>
            <person name="Xu W."/>
            <person name="Pan J."/>
            <person name="Luo Z.H."/>
            <person name="Li M."/>
        </authorList>
    </citation>
    <scope>NUCLEOTIDE SEQUENCE [LARGE SCALE GENOMIC DNA]</scope>
    <source>
        <strain evidence="1">SpSt-876</strain>
    </source>
</reference>
<evidence type="ECO:0000313" key="1">
    <source>
        <dbReference type="EMBL" id="HHS52475.1"/>
    </source>
</evidence>
<protein>
    <submittedName>
        <fullName evidence="1">Uncharacterized protein</fullName>
    </submittedName>
</protein>
<sequence length="254" mass="29707">MKKAKLRLTADKRLRYFAPSPNSSLCSEHQIYPNRYPRPYEEKIIMTLVEKYKTYRKTAKELNHKIMDSCLEHDVLMESARLLGTVREDTLIFDSEDETSVLMDFALNEYKVNNKNTIEIYREKIGWQNEIEKEILDALLSSYTSLFKVASITEAENTILLNDILNKKDDIKLIDIAFSESAVPGLLLFIRLVPFKDFNMTSGVSFVFHGQLENYLLRKYKKLSKKVKSDSDSIKRFIAFFRLNKTDGIEVRYE</sequence>
<dbReference type="AlphaFoldDB" id="A0A7C6EB95"/>